<evidence type="ECO:0000256" key="2">
    <source>
        <dbReference type="SAM" id="SignalP"/>
    </source>
</evidence>
<protein>
    <submittedName>
        <fullName evidence="3">Lipoprotein</fullName>
    </submittedName>
</protein>
<keyword evidence="2" id="KW-0732">Signal</keyword>
<evidence type="ECO:0000256" key="1">
    <source>
        <dbReference type="SAM" id="MobiDB-lite"/>
    </source>
</evidence>
<feature type="compositionally biased region" description="Basic and acidic residues" evidence="1">
    <location>
        <begin position="229"/>
        <end position="253"/>
    </location>
</feature>
<name>A0A918A1C5_9ACTN</name>
<keyword evidence="3" id="KW-0449">Lipoprotein</keyword>
<dbReference type="Proteomes" id="UP000660745">
    <property type="component" value="Unassembled WGS sequence"/>
</dbReference>
<feature type="signal peptide" evidence="2">
    <location>
        <begin position="1"/>
        <end position="18"/>
    </location>
</feature>
<evidence type="ECO:0000313" key="4">
    <source>
        <dbReference type="Proteomes" id="UP000660745"/>
    </source>
</evidence>
<dbReference type="SUPFAM" id="SSF50969">
    <property type="entry name" value="YVTN repeat-like/Quinoprotein amine dehydrogenase"/>
    <property type="match status" value="1"/>
</dbReference>
<organism evidence="3 4">
    <name type="scientific">Nonomuraea glycinis</name>
    <dbReference type="NCBI Taxonomy" id="2047744"/>
    <lineage>
        <taxon>Bacteria</taxon>
        <taxon>Bacillati</taxon>
        <taxon>Actinomycetota</taxon>
        <taxon>Actinomycetes</taxon>
        <taxon>Streptosporangiales</taxon>
        <taxon>Streptosporangiaceae</taxon>
        <taxon>Nonomuraea</taxon>
    </lineage>
</organism>
<reference evidence="3" key="2">
    <citation type="submission" date="2020-09" db="EMBL/GenBank/DDBJ databases">
        <authorList>
            <person name="Sun Q."/>
            <person name="Zhou Y."/>
        </authorList>
    </citation>
    <scope>NUCLEOTIDE SEQUENCE</scope>
    <source>
        <strain evidence="3">CGMCC 4.7430</strain>
    </source>
</reference>
<reference evidence="3" key="1">
    <citation type="journal article" date="2014" name="Int. J. Syst. Evol. Microbiol.">
        <title>Complete genome sequence of Corynebacterium casei LMG S-19264T (=DSM 44701T), isolated from a smear-ripened cheese.</title>
        <authorList>
            <consortium name="US DOE Joint Genome Institute (JGI-PGF)"/>
            <person name="Walter F."/>
            <person name="Albersmeier A."/>
            <person name="Kalinowski J."/>
            <person name="Ruckert C."/>
        </authorList>
    </citation>
    <scope>NUCLEOTIDE SEQUENCE</scope>
    <source>
        <strain evidence="3">CGMCC 4.7430</strain>
    </source>
</reference>
<keyword evidence="4" id="KW-1185">Reference proteome</keyword>
<dbReference type="AlphaFoldDB" id="A0A918A1C5"/>
<sequence>MKAALLVAIILLSGCGNAERAAVPVEAVSPHGYVRGAEETAEPQARLVLADAGTGAVHVLDLITEKVTAVARVASVEGMIDDGRFAYVAHAGESLRVIDSGGWTVDHGDHLHFYRTTPRDVGTVTGRRAASDAAVTAVSGSGGVRLLDRAKLEEGLIAQTAAVPGTGTALPYGERLFVPVGGKVAIHSRAGAPAGTLDEPCPQPRGAVVTRRGAVFDCADGALLVGGKGAEKIPHRDERPGERPHERPGERPGELSGRPGSTVLAAIAGDEGVRVLDVTAKSWKRLKTGPVAAVTATGPQAPVLVLTTDGVLHSWDPESGEKLAKTRLLDRADDRVTIQADPNRAYVNDPAVKAVHEIDYRDGLRRARTFELDFTPTHMVETGR</sequence>
<dbReference type="RefSeq" id="WP_189137114.1">
    <property type="nucleotide sequence ID" value="NZ_BMNK01000001.1"/>
</dbReference>
<proteinExistence type="predicted"/>
<accession>A0A918A1C5</accession>
<dbReference type="InterPro" id="IPR011044">
    <property type="entry name" value="Quino_amine_DH_bsu"/>
</dbReference>
<gene>
    <name evidence="3" type="ORF">GCM10012278_08800</name>
</gene>
<dbReference type="PROSITE" id="PS51257">
    <property type="entry name" value="PROKAR_LIPOPROTEIN"/>
    <property type="match status" value="1"/>
</dbReference>
<feature type="chain" id="PRO_5039456145" evidence="2">
    <location>
        <begin position="19"/>
        <end position="384"/>
    </location>
</feature>
<feature type="region of interest" description="Disordered" evidence="1">
    <location>
        <begin position="229"/>
        <end position="260"/>
    </location>
</feature>
<comment type="caution">
    <text evidence="3">The sequence shown here is derived from an EMBL/GenBank/DDBJ whole genome shotgun (WGS) entry which is preliminary data.</text>
</comment>
<evidence type="ECO:0000313" key="3">
    <source>
        <dbReference type="EMBL" id="GGP02263.1"/>
    </source>
</evidence>
<dbReference type="EMBL" id="BMNK01000001">
    <property type="protein sequence ID" value="GGP02263.1"/>
    <property type="molecule type" value="Genomic_DNA"/>
</dbReference>